<feature type="transmembrane region" description="Helical" evidence="1">
    <location>
        <begin position="38"/>
        <end position="55"/>
    </location>
</feature>
<sequence>MAARTALRRRLSTASVVVMGLAAAALSYLLVLDARSSWVDRLLGAVLIFMVAYGVRLGVRNGSEELVPSWRPRSFFDAVLPFVFPFFLITQAEDRESPLVWLGWALLAASVAVQILIWRVEKADAVATATSKS</sequence>
<organism evidence="2 3">
    <name type="scientific">Ornithinibacter aureus</name>
    <dbReference type="NCBI Taxonomy" id="622664"/>
    <lineage>
        <taxon>Bacteria</taxon>
        <taxon>Bacillati</taxon>
        <taxon>Actinomycetota</taxon>
        <taxon>Actinomycetes</taxon>
        <taxon>Micrococcales</taxon>
        <taxon>Intrasporangiaceae</taxon>
        <taxon>Ornithinibacter</taxon>
    </lineage>
</organism>
<keyword evidence="1" id="KW-0812">Transmembrane</keyword>
<reference evidence="3" key="1">
    <citation type="journal article" date="2019" name="Int. J. Syst. Evol. Microbiol.">
        <title>The Global Catalogue of Microorganisms (GCM) 10K type strain sequencing project: providing services to taxonomists for standard genome sequencing and annotation.</title>
        <authorList>
            <consortium name="The Broad Institute Genomics Platform"/>
            <consortium name="The Broad Institute Genome Sequencing Center for Infectious Disease"/>
            <person name="Wu L."/>
            <person name="Ma J."/>
        </authorList>
    </citation>
    <scope>NUCLEOTIDE SEQUENCE [LARGE SCALE GENOMIC DNA]</scope>
    <source>
        <strain evidence="3">JCM 17738</strain>
    </source>
</reference>
<evidence type="ECO:0000256" key="1">
    <source>
        <dbReference type="SAM" id="Phobius"/>
    </source>
</evidence>
<proteinExistence type="predicted"/>
<feature type="transmembrane region" description="Helical" evidence="1">
    <location>
        <begin position="12"/>
        <end position="32"/>
    </location>
</feature>
<dbReference type="RefSeq" id="WP_159904131.1">
    <property type="nucleotide sequence ID" value="NZ_BAABFX010000027.1"/>
</dbReference>
<feature type="transmembrane region" description="Helical" evidence="1">
    <location>
        <begin position="98"/>
        <end position="118"/>
    </location>
</feature>
<keyword evidence="1" id="KW-1133">Transmembrane helix</keyword>
<keyword evidence="3" id="KW-1185">Reference proteome</keyword>
<dbReference type="EMBL" id="BAABFX010000027">
    <property type="protein sequence ID" value="GAA4396770.1"/>
    <property type="molecule type" value="Genomic_DNA"/>
</dbReference>
<keyword evidence="1" id="KW-0472">Membrane</keyword>
<evidence type="ECO:0000313" key="2">
    <source>
        <dbReference type="EMBL" id="GAA4396770.1"/>
    </source>
</evidence>
<name>A0ABP8JVR9_9MICO</name>
<evidence type="ECO:0000313" key="3">
    <source>
        <dbReference type="Proteomes" id="UP001500390"/>
    </source>
</evidence>
<accession>A0ABP8JVR9</accession>
<gene>
    <name evidence="2" type="ORF">GCM10023153_20020</name>
</gene>
<dbReference type="Proteomes" id="UP001500390">
    <property type="component" value="Unassembled WGS sequence"/>
</dbReference>
<protein>
    <submittedName>
        <fullName evidence="2">Uncharacterized protein</fullName>
    </submittedName>
</protein>
<comment type="caution">
    <text evidence="2">The sequence shown here is derived from an EMBL/GenBank/DDBJ whole genome shotgun (WGS) entry which is preliminary data.</text>
</comment>
<feature type="transmembrane region" description="Helical" evidence="1">
    <location>
        <begin position="75"/>
        <end position="92"/>
    </location>
</feature>